<comment type="caution">
    <text evidence="1">The sequence shown here is derived from an EMBL/GenBank/DDBJ whole genome shotgun (WGS) entry which is preliminary data.</text>
</comment>
<dbReference type="AlphaFoldDB" id="A0A0F9DBN7"/>
<organism evidence="1">
    <name type="scientific">marine sediment metagenome</name>
    <dbReference type="NCBI Taxonomy" id="412755"/>
    <lineage>
        <taxon>unclassified sequences</taxon>
        <taxon>metagenomes</taxon>
        <taxon>ecological metagenomes</taxon>
    </lineage>
</organism>
<gene>
    <name evidence="1" type="ORF">LCGC14_2218490</name>
</gene>
<name>A0A0F9DBN7_9ZZZZ</name>
<evidence type="ECO:0000313" key="1">
    <source>
        <dbReference type="EMBL" id="KKL59123.1"/>
    </source>
</evidence>
<dbReference type="EMBL" id="LAZR01029595">
    <property type="protein sequence ID" value="KKL59123.1"/>
    <property type="molecule type" value="Genomic_DNA"/>
</dbReference>
<protein>
    <submittedName>
        <fullName evidence="1">Uncharacterized protein</fullName>
    </submittedName>
</protein>
<accession>A0A0F9DBN7</accession>
<proteinExistence type="predicted"/>
<sequence>MEHYPGLTPDAFYRLTFAEYSALVRRIEAVRKATEQALKPKGKRRR</sequence>
<reference evidence="1" key="1">
    <citation type="journal article" date="2015" name="Nature">
        <title>Complex archaea that bridge the gap between prokaryotes and eukaryotes.</title>
        <authorList>
            <person name="Spang A."/>
            <person name="Saw J.H."/>
            <person name="Jorgensen S.L."/>
            <person name="Zaremba-Niedzwiedzka K."/>
            <person name="Martijn J."/>
            <person name="Lind A.E."/>
            <person name="van Eijk R."/>
            <person name="Schleper C."/>
            <person name="Guy L."/>
            <person name="Ettema T.J."/>
        </authorList>
    </citation>
    <scope>NUCLEOTIDE SEQUENCE</scope>
</reference>